<feature type="transmembrane region" description="Helical" evidence="17">
    <location>
        <begin position="140"/>
        <end position="161"/>
    </location>
</feature>
<gene>
    <name evidence="19" type="ORF">GCM10009550_51880</name>
</gene>
<evidence type="ECO:0000256" key="8">
    <source>
        <dbReference type="ARBA" id="ARBA00022679"/>
    </source>
</evidence>
<evidence type="ECO:0000256" key="1">
    <source>
        <dbReference type="ARBA" id="ARBA00000085"/>
    </source>
</evidence>
<dbReference type="PROSITE" id="PS50109">
    <property type="entry name" value="HIS_KIN"/>
    <property type="match status" value="1"/>
</dbReference>
<dbReference type="PANTHER" id="PTHR24421:SF62">
    <property type="entry name" value="SENSORY TRANSDUCTION HISTIDINE KINASE"/>
    <property type="match status" value="1"/>
</dbReference>
<keyword evidence="17" id="KW-1133">Transmembrane helix</keyword>
<evidence type="ECO:0000313" key="19">
    <source>
        <dbReference type="EMBL" id="GAA0960569.1"/>
    </source>
</evidence>
<dbReference type="EMBL" id="BAAAHH010000024">
    <property type="protein sequence ID" value="GAA0960569.1"/>
    <property type="molecule type" value="Genomic_DNA"/>
</dbReference>
<evidence type="ECO:0000256" key="17">
    <source>
        <dbReference type="SAM" id="Phobius"/>
    </source>
</evidence>
<dbReference type="CDD" id="cd16917">
    <property type="entry name" value="HATPase_UhpB-NarQ-NarX-like"/>
    <property type="match status" value="1"/>
</dbReference>
<keyword evidence="12" id="KW-0902">Two-component regulatory system</keyword>
<name>A0ABN1RNE9_9ACTN</name>
<feature type="domain" description="Histidine kinase" evidence="18">
    <location>
        <begin position="309"/>
        <end position="398"/>
    </location>
</feature>
<keyword evidence="9" id="KW-0479">Metal-binding</keyword>
<dbReference type="InterPro" id="IPR004358">
    <property type="entry name" value="Sig_transdc_His_kin-like_C"/>
</dbReference>
<reference evidence="19 20" key="1">
    <citation type="journal article" date="2019" name="Int. J. Syst. Evol. Microbiol.">
        <title>The Global Catalogue of Microorganisms (GCM) 10K type strain sequencing project: providing services to taxonomists for standard genome sequencing and annotation.</title>
        <authorList>
            <consortium name="The Broad Institute Genomics Platform"/>
            <consortium name="The Broad Institute Genome Sequencing Center for Infectious Disease"/>
            <person name="Wu L."/>
            <person name="Ma J."/>
        </authorList>
    </citation>
    <scope>NUCLEOTIDE SEQUENCE [LARGE SCALE GENOMIC DNA]</scope>
    <source>
        <strain evidence="19 20">JCM 10696</strain>
    </source>
</reference>
<feature type="transmembrane region" description="Helical" evidence="17">
    <location>
        <begin position="73"/>
        <end position="98"/>
    </location>
</feature>
<evidence type="ECO:0000256" key="12">
    <source>
        <dbReference type="ARBA" id="ARBA00023012"/>
    </source>
</evidence>
<evidence type="ECO:0000256" key="5">
    <source>
        <dbReference type="ARBA" id="ARBA00017322"/>
    </source>
</evidence>
<keyword evidence="11" id="KW-0408">Iron</keyword>
<dbReference type="InterPro" id="IPR005467">
    <property type="entry name" value="His_kinase_dom"/>
</dbReference>
<dbReference type="InterPro" id="IPR017205">
    <property type="entry name" value="Sig_transdc_His_kinase_ChrS"/>
</dbReference>
<evidence type="ECO:0000256" key="14">
    <source>
        <dbReference type="ARBA" id="ARBA00024827"/>
    </source>
</evidence>
<dbReference type="PIRSF" id="PIRSF037434">
    <property type="entry name" value="STHK_ChrS"/>
    <property type="match status" value="1"/>
</dbReference>
<keyword evidence="16" id="KW-0175">Coiled coil</keyword>
<dbReference type="Gene3D" id="3.30.565.10">
    <property type="entry name" value="Histidine kinase-like ATPase, C-terminal domain"/>
    <property type="match status" value="1"/>
</dbReference>
<dbReference type="Pfam" id="PF07730">
    <property type="entry name" value="HisKA_3"/>
    <property type="match status" value="1"/>
</dbReference>
<keyword evidence="17" id="KW-0812">Transmembrane</keyword>
<dbReference type="RefSeq" id="WP_344243564.1">
    <property type="nucleotide sequence ID" value="NZ_BAAAHH010000024.1"/>
</dbReference>
<dbReference type="SMART" id="SM00387">
    <property type="entry name" value="HATPase_c"/>
    <property type="match status" value="1"/>
</dbReference>
<comment type="cofactor">
    <cofactor evidence="2">
        <name>[4Fe-4S] cluster</name>
        <dbReference type="ChEBI" id="CHEBI:49883"/>
    </cofactor>
</comment>
<keyword evidence="20" id="KW-1185">Reference proteome</keyword>
<evidence type="ECO:0000256" key="11">
    <source>
        <dbReference type="ARBA" id="ARBA00023004"/>
    </source>
</evidence>
<accession>A0ABN1RNE9</accession>
<keyword evidence="10" id="KW-0418">Kinase</keyword>
<dbReference type="Gene3D" id="1.20.5.1930">
    <property type="match status" value="1"/>
</dbReference>
<keyword evidence="7" id="KW-0963">Cytoplasm</keyword>
<evidence type="ECO:0000313" key="20">
    <source>
        <dbReference type="Proteomes" id="UP001500665"/>
    </source>
</evidence>
<evidence type="ECO:0000256" key="3">
    <source>
        <dbReference type="ARBA" id="ARBA00004496"/>
    </source>
</evidence>
<keyword evidence="17" id="KW-0472">Membrane</keyword>
<proteinExistence type="predicted"/>
<dbReference type="InterPro" id="IPR003594">
    <property type="entry name" value="HATPase_dom"/>
</dbReference>
<dbReference type="PRINTS" id="PR00344">
    <property type="entry name" value="BCTRLSENSOR"/>
</dbReference>
<comment type="function">
    <text evidence="14">Member of the two-component regulatory system NreB/NreC involved in the control of dissimilatory nitrate/nitrite reduction in response to oxygen. NreB functions as a direct oxygen sensor histidine kinase which is autophosphorylated, in the absence of oxygen, probably at the conserved histidine residue, and transfers its phosphate group probably to a conserved aspartate residue of NreC. NreB/NreC activates the expression of the nitrate (narGHJI) and nitrite (nir) reductase operons, as well as the putative nitrate transporter gene narT.</text>
</comment>
<dbReference type="EC" id="2.7.13.3" evidence="4"/>
<evidence type="ECO:0000256" key="7">
    <source>
        <dbReference type="ARBA" id="ARBA00022490"/>
    </source>
</evidence>
<evidence type="ECO:0000256" key="15">
    <source>
        <dbReference type="ARBA" id="ARBA00030800"/>
    </source>
</evidence>
<evidence type="ECO:0000259" key="18">
    <source>
        <dbReference type="PROSITE" id="PS50109"/>
    </source>
</evidence>
<dbReference type="Pfam" id="PF02518">
    <property type="entry name" value="HATPase_c"/>
    <property type="match status" value="1"/>
</dbReference>
<evidence type="ECO:0000256" key="2">
    <source>
        <dbReference type="ARBA" id="ARBA00001966"/>
    </source>
</evidence>
<evidence type="ECO:0000256" key="9">
    <source>
        <dbReference type="ARBA" id="ARBA00022723"/>
    </source>
</evidence>
<feature type="transmembrane region" description="Helical" evidence="17">
    <location>
        <begin position="43"/>
        <end position="61"/>
    </location>
</feature>
<evidence type="ECO:0000256" key="10">
    <source>
        <dbReference type="ARBA" id="ARBA00022777"/>
    </source>
</evidence>
<dbReference type="InterPro" id="IPR011712">
    <property type="entry name" value="Sig_transdc_His_kin_sub3_dim/P"/>
</dbReference>
<evidence type="ECO:0000256" key="13">
    <source>
        <dbReference type="ARBA" id="ARBA00023014"/>
    </source>
</evidence>
<dbReference type="InterPro" id="IPR050482">
    <property type="entry name" value="Sensor_HK_TwoCompSys"/>
</dbReference>
<dbReference type="PANTHER" id="PTHR24421">
    <property type="entry name" value="NITRATE/NITRITE SENSOR PROTEIN NARX-RELATED"/>
    <property type="match status" value="1"/>
</dbReference>
<evidence type="ECO:0000256" key="6">
    <source>
        <dbReference type="ARBA" id="ARBA00022485"/>
    </source>
</evidence>
<keyword evidence="6" id="KW-0004">4Fe-4S</keyword>
<evidence type="ECO:0000256" key="16">
    <source>
        <dbReference type="SAM" id="Coils"/>
    </source>
</evidence>
<feature type="transmembrane region" description="Helical" evidence="17">
    <location>
        <begin position="14"/>
        <end position="36"/>
    </location>
</feature>
<dbReference type="Proteomes" id="UP001500665">
    <property type="component" value="Unassembled WGS sequence"/>
</dbReference>
<keyword evidence="8" id="KW-0808">Transferase</keyword>
<dbReference type="SUPFAM" id="SSF55874">
    <property type="entry name" value="ATPase domain of HSP90 chaperone/DNA topoisomerase II/histidine kinase"/>
    <property type="match status" value="1"/>
</dbReference>
<protein>
    <recommendedName>
        <fullName evidence="5">Oxygen sensor histidine kinase NreB</fullName>
        <ecNumber evidence="4">2.7.13.3</ecNumber>
    </recommendedName>
    <alternativeName>
        <fullName evidence="15">Nitrogen regulation protein B</fullName>
    </alternativeName>
</protein>
<organism evidence="19 20">
    <name type="scientific">Actinocorallia libanotica</name>
    <dbReference type="NCBI Taxonomy" id="46162"/>
    <lineage>
        <taxon>Bacteria</taxon>
        <taxon>Bacillati</taxon>
        <taxon>Actinomycetota</taxon>
        <taxon>Actinomycetes</taxon>
        <taxon>Streptosporangiales</taxon>
        <taxon>Thermomonosporaceae</taxon>
        <taxon>Actinocorallia</taxon>
    </lineage>
</organism>
<dbReference type="InterPro" id="IPR036890">
    <property type="entry name" value="HATPase_C_sf"/>
</dbReference>
<feature type="coiled-coil region" evidence="16">
    <location>
        <begin position="167"/>
        <end position="194"/>
    </location>
</feature>
<comment type="subcellular location">
    <subcellularLocation>
        <location evidence="3">Cytoplasm</location>
    </subcellularLocation>
</comment>
<comment type="caution">
    <text evidence="19">The sequence shown here is derived from an EMBL/GenBank/DDBJ whole genome shotgun (WGS) entry which is preliminary data.</text>
</comment>
<evidence type="ECO:0000256" key="4">
    <source>
        <dbReference type="ARBA" id="ARBA00012438"/>
    </source>
</evidence>
<sequence>MTATGARLDRWEHLLARLMAAVPFLLLVISLVLALLTDERPWAYHLGTAGLTALAAAWTAVTAPRSAAVHVTGLVIMIAALCTRSIWFAGFFAFAGYLSSWQTLNGKWRYAGITATAAISITAYTGGLPEPTPSAILTHLFFTAAIVAVVSLFSFSGDVTAERSAERKRMVARLEEAMRENAGLQAQLLVQAREAGVLDERQRMAAEIHDTLAQGLTGIITQLQAAARAEADPAVRRRHLDTATRLARESLAEARRSVHAVGPGELESASLPDALAGLAAGWSERNSVRAEFTATGPERPLHPEIEATLLRIAQEALANIAKHAEASRVGLTLSYIDDVVSLDVRDDGAGFDPARSPDGGGFGLTSMRSRVARLAGTFELESEPGSGTAVSAIVPAVPAVPARSEEPPSA</sequence>
<comment type="catalytic activity">
    <reaction evidence="1">
        <text>ATP + protein L-histidine = ADP + protein N-phospho-L-histidine.</text>
        <dbReference type="EC" id="2.7.13.3"/>
    </reaction>
</comment>
<feature type="transmembrane region" description="Helical" evidence="17">
    <location>
        <begin position="110"/>
        <end position="128"/>
    </location>
</feature>
<keyword evidence="13" id="KW-0411">Iron-sulfur</keyword>